<dbReference type="EMBL" id="NXLV01000002">
    <property type="protein sequence ID" value="RDU71795.1"/>
    <property type="molecule type" value="Genomic_DNA"/>
</dbReference>
<name>A0A3D8J3R7_9HELI</name>
<accession>A0A3D8J3R7</accession>
<evidence type="ECO:0000313" key="3">
    <source>
        <dbReference type="Proteomes" id="UP000257045"/>
    </source>
</evidence>
<proteinExistence type="predicted"/>
<gene>
    <name evidence="2" type="ORF">CQA58_01770</name>
</gene>
<dbReference type="InterPro" id="IPR019613">
    <property type="entry name" value="DUF4198"/>
</dbReference>
<protein>
    <recommendedName>
        <fullName evidence="4">DUF4198 domain-containing protein</fullName>
    </recommendedName>
</protein>
<dbReference type="AlphaFoldDB" id="A0A3D8J3R7"/>
<dbReference type="RefSeq" id="WP_115569005.1">
    <property type="nucleotide sequence ID" value="NZ_NXLV01000002.1"/>
</dbReference>
<comment type="caution">
    <text evidence="2">The sequence shown here is derived from an EMBL/GenBank/DDBJ whole genome shotgun (WGS) entry which is preliminary data.</text>
</comment>
<sequence>MLRAFLAMSILLSGVFAHQIVAKPVGKNKYEIAFWTHEGFEKYNPSQLLSIKAYGSDLQSIKAGIDYQKNALVLSEKTPAIMTAIFDAGYWVETHKGFVKGDRMSAKGIVFSSLHSIKMTKTLFSWSDSMTKPVGEVYEIVPLKNPFSLKVGDSLPILVLENGKPASGVSIEVANHDELQVKTDSEGKVLIPIKAKGLQIIAGSFEKTLFDDPKATTLFIQSSLTFELK</sequence>
<evidence type="ECO:0008006" key="4">
    <source>
        <dbReference type="Google" id="ProtNLM"/>
    </source>
</evidence>
<dbReference type="Proteomes" id="UP000257045">
    <property type="component" value="Unassembled WGS sequence"/>
</dbReference>
<feature type="signal peptide" evidence="1">
    <location>
        <begin position="1"/>
        <end position="17"/>
    </location>
</feature>
<dbReference type="Pfam" id="PF10670">
    <property type="entry name" value="DUF4198"/>
    <property type="match status" value="1"/>
</dbReference>
<keyword evidence="3" id="KW-1185">Reference proteome</keyword>
<reference evidence="2 3" key="1">
    <citation type="submission" date="2018-04" db="EMBL/GenBank/DDBJ databases">
        <title>Novel Campyloabacter and Helicobacter Species and Strains.</title>
        <authorList>
            <person name="Mannion A.J."/>
            <person name="Shen Z."/>
            <person name="Fox J.G."/>
        </authorList>
    </citation>
    <scope>NUCLEOTIDE SEQUENCE [LARGE SCALE GENOMIC DNA]</scope>
    <source>
        <strain evidence="2 3">MIT 04-9366</strain>
    </source>
</reference>
<evidence type="ECO:0000256" key="1">
    <source>
        <dbReference type="SAM" id="SignalP"/>
    </source>
</evidence>
<feature type="chain" id="PRO_5017666657" description="DUF4198 domain-containing protein" evidence="1">
    <location>
        <begin position="18"/>
        <end position="229"/>
    </location>
</feature>
<dbReference type="OrthoDB" id="5360171at2"/>
<organism evidence="2 3">
    <name type="scientific">Helicobacter brantae</name>
    <dbReference type="NCBI Taxonomy" id="375927"/>
    <lineage>
        <taxon>Bacteria</taxon>
        <taxon>Pseudomonadati</taxon>
        <taxon>Campylobacterota</taxon>
        <taxon>Epsilonproteobacteria</taxon>
        <taxon>Campylobacterales</taxon>
        <taxon>Helicobacteraceae</taxon>
        <taxon>Helicobacter</taxon>
    </lineage>
</organism>
<keyword evidence="1" id="KW-0732">Signal</keyword>
<evidence type="ECO:0000313" key="2">
    <source>
        <dbReference type="EMBL" id="RDU71795.1"/>
    </source>
</evidence>